<keyword evidence="1" id="KW-1133">Transmembrane helix</keyword>
<dbReference type="EnsemblMetazoa" id="GPAI009895-RA">
    <property type="protein sequence ID" value="GPAI009895-PA"/>
    <property type="gene ID" value="GPAI009895"/>
</dbReference>
<dbReference type="VEuPathDB" id="VectorBase:GPAI009895"/>
<name>A0A1A9ZBV0_GLOPL</name>
<proteinExistence type="predicted"/>
<keyword evidence="1" id="KW-0812">Transmembrane</keyword>
<sequence>MRQRSVLANFKIILLKHSTFRYDNQPIFNRRAILELVSPVYSMLNKIRTKDVQKKLDARNKLRSYEEIKLLTFLSDVRILAVFCFMAILPPMNYDLIDDPKNMQHFTNFSNCCLKGSIFY</sequence>
<accession>A0A1A9ZBV0</accession>
<keyword evidence="1" id="KW-0472">Membrane</keyword>
<dbReference type="AlphaFoldDB" id="A0A1A9ZBV0"/>
<feature type="transmembrane region" description="Helical" evidence="1">
    <location>
        <begin position="70"/>
        <end position="89"/>
    </location>
</feature>
<evidence type="ECO:0000313" key="3">
    <source>
        <dbReference type="Proteomes" id="UP000092445"/>
    </source>
</evidence>
<organism evidence="2 3">
    <name type="scientific">Glossina pallidipes</name>
    <name type="common">Tsetse fly</name>
    <dbReference type="NCBI Taxonomy" id="7398"/>
    <lineage>
        <taxon>Eukaryota</taxon>
        <taxon>Metazoa</taxon>
        <taxon>Ecdysozoa</taxon>
        <taxon>Arthropoda</taxon>
        <taxon>Hexapoda</taxon>
        <taxon>Insecta</taxon>
        <taxon>Pterygota</taxon>
        <taxon>Neoptera</taxon>
        <taxon>Endopterygota</taxon>
        <taxon>Diptera</taxon>
        <taxon>Brachycera</taxon>
        <taxon>Muscomorpha</taxon>
        <taxon>Hippoboscoidea</taxon>
        <taxon>Glossinidae</taxon>
        <taxon>Glossina</taxon>
    </lineage>
</organism>
<reference evidence="3" key="1">
    <citation type="submission" date="2014-03" db="EMBL/GenBank/DDBJ databases">
        <authorList>
            <person name="Aksoy S."/>
            <person name="Warren W."/>
            <person name="Wilson R.K."/>
        </authorList>
    </citation>
    <scope>NUCLEOTIDE SEQUENCE [LARGE SCALE GENOMIC DNA]</scope>
    <source>
        <strain evidence="3">IAEA</strain>
    </source>
</reference>
<protein>
    <submittedName>
        <fullName evidence="2">Uncharacterized protein</fullName>
    </submittedName>
</protein>
<keyword evidence="3" id="KW-1185">Reference proteome</keyword>
<evidence type="ECO:0000313" key="2">
    <source>
        <dbReference type="EnsemblMetazoa" id="GPAI009895-PA"/>
    </source>
</evidence>
<reference evidence="2" key="2">
    <citation type="submission" date="2020-05" db="UniProtKB">
        <authorList>
            <consortium name="EnsemblMetazoa"/>
        </authorList>
    </citation>
    <scope>IDENTIFICATION</scope>
    <source>
        <strain evidence="2">IAEA</strain>
    </source>
</reference>
<dbReference type="Proteomes" id="UP000092445">
    <property type="component" value="Unassembled WGS sequence"/>
</dbReference>
<evidence type="ECO:0000256" key="1">
    <source>
        <dbReference type="SAM" id="Phobius"/>
    </source>
</evidence>